<evidence type="ECO:0000313" key="3">
    <source>
        <dbReference type="Proteomes" id="UP001239215"/>
    </source>
</evidence>
<evidence type="ECO:0000259" key="1">
    <source>
        <dbReference type="Pfam" id="PF13338"/>
    </source>
</evidence>
<gene>
    <name evidence="2" type="ORF">QE405_001342</name>
</gene>
<organism evidence="2 3">
    <name type="scientific">Nocardioides zeae</name>
    <dbReference type="NCBI Taxonomy" id="1457234"/>
    <lineage>
        <taxon>Bacteria</taxon>
        <taxon>Bacillati</taxon>
        <taxon>Actinomycetota</taxon>
        <taxon>Actinomycetes</taxon>
        <taxon>Propionibacteriales</taxon>
        <taxon>Nocardioidaceae</taxon>
        <taxon>Nocardioides</taxon>
    </lineage>
</organism>
<dbReference type="Proteomes" id="UP001239215">
    <property type="component" value="Unassembled WGS sequence"/>
</dbReference>
<protein>
    <recommendedName>
        <fullName evidence="1">AbiEi antitoxin N-terminal domain-containing protein</fullName>
    </recommendedName>
</protein>
<comment type="caution">
    <text evidence="2">The sequence shown here is derived from an EMBL/GenBank/DDBJ whole genome shotgun (WGS) entry which is preliminary data.</text>
</comment>
<sequence length="320" mass="35592">MHPRLRALDQKQGYFLTRDALAAGYTTSAFYRARRAGEIVAIRHGTYALSSTWKERSEVERHRARLRSALERANVGQVASHTSAVLLHTEGHWGLDLSTVHLTHPRRRSERRESGLAHHRADLPEEHVVDLGGVPAVVPARAAVELSTVADTERTLVVMDSLLREGRMTAAELDAMVAYARNWPGTLHTAIAASLASPLAGSVGESRLFYGLWRGGVPAPVRQHPVYDGNELVAVLDLWWPEHGVAGEFDGAVKYSRLLHPGETPSDAVVREKVREDRVRELLDCRFIRYVWHDLDDQDRLVARTRRALGVAKGAPEVSL</sequence>
<accession>A0AAJ1U227</accession>
<name>A0AAJ1U227_9ACTN</name>
<dbReference type="InterPro" id="IPR025159">
    <property type="entry name" value="AbiEi_N"/>
</dbReference>
<dbReference type="AlphaFoldDB" id="A0AAJ1U227"/>
<dbReference type="Pfam" id="PF13338">
    <property type="entry name" value="AbiEi_4"/>
    <property type="match status" value="1"/>
</dbReference>
<evidence type="ECO:0000313" key="2">
    <source>
        <dbReference type="EMBL" id="MDQ1104058.1"/>
    </source>
</evidence>
<dbReference type="EMBL" id="JAUTAN010000001">
    <property type="protein sequence ID" value="MDQ1104058.1"/>
    <property type="molecule type" value="Genomic_DNA"/>
</dbReference>
<reference evidence="2" key="1">
    <citation type="submission" date="2023-07" db="EMBL/GenBank/DDBJ databases">
        <title>Functional and genomic diversity of the sorghum phyllosphere microbiome.</title>
        <authorList>
            <person name="Shade A."/>
        </authorList>
    </citation>
    <scope>NUCLEOTIDE SEQUENCE</scope>
    <source>
        <strain evidence="2">SORGH_AS_1067</strain>
    </source>
</reference>
<dbReference type="RefSeq" id="WP_307199438.1">
    <property type="nucleotide sequence ID" value="NZ_JAUTAN010000001.1"/>
</dbReference>
<proteinExistence type="predicted"/>
<feature type="domain" description="AbiEi antitoxin N-terminal" evidence="1">
    <location>
        <begin position="4"/>
        <end position="49"/>
    </location>
</feature>